<reference evidence="3" key="1">
    <citation type="journal article" date="2014" name="Int. J. Syst. Evol. Microbiol.">
        <title>Complete genome sequence of Corynebacterium casei LMG S-19264T (=DSM 44701T), isolated from a smear-ripened cheese.</title>
        <authorList>
            <consortium name="US DOE Joint Genome Institute (JGI-PGF)"/>
            <person name="Walter F."/>
            <person name="Albersmeier A."/>
            <person name="Kalinowski J."/>
            <person name="Ruckert C."/>
        </authorList>
    </citation>
    <scope>NUCLEOTIDE SEQUENCE</scope>
    <source>
        <strain evidence="3">CGMCC 4.3508</strain>
    </source>
</reference>
<feature type="region of interest" description="Disordered" evidence="1">
    <location>
        <begin position="1"/>
        <end position="93"/>
    </location>
</feature>
<accession>A0A917VM70</accession>
<feature type="compositionally biased region" description="Pro residues" evidence="1">
    <location>
        <begin position="130"/>
        <end position="146"/>
    </location>
</feature>
<keyword evidence="2" id="KW-0812">Transmembrane</keyword>
<evidence type="ECO:0000256" key="2">
    <source>
        <dbReference type="SAM" id="Phobius"/>
    </source>
</evidence>
<comment type="caution">
    <text evidence="3">The sequence shown here is derived from an EMBL/GenBank/DDBJ whole genome shotgun (WGS) entry which is preliminary data.</text>
</comment>
<feature type="region of interest" description="Disordered" evidence="1">
    <location>
        <begin position="128"/>
        <end position="156"/>
    </location>
</feature>
<keyword evidence="4" id="KW-1185">Reference proteome</keyword>
<feature type="compositionally biased region" description="Polar residues" evidence="1">
    <location>
        <begin position="1"/>
        <end position="10"/>
    </location>
</feature>
<keyword evidence="2" id="KW-0472">Membrane</keyword>
<dbReference type="RefSeq" id="WP_189094003.1">
    <property type="nucleotide sequence ID" value="NZ_BMMH01000001.1"/>
</dbReference>
<feature type="compositionally biased region" description="Low complexity" evidence="1">
    <location>
        <begin position="76"/>
        <end position="85"/>
    </location>
</feature>
<dbReference type="Proteomes" id="UP000638263">
    <property type="component" value="Unassembled WGS sequence"/>
</dbReference>
<evidence type="ECO:0000313" key="3">
    <source>
        <dbReference type="EMBL" id="GGK95255.1"/>
    </source>
</evidence>
<evidence type="ECO:0000256" key="1">
    <source>
        <dbReference type="SAM" id="MobiDB-lite"/>
    </source>
</evidence>
<dbReference type="AlphaFoldDB" id="A0A917VM70"/>
<reference evidence="3" key="2">
    <citation type="submission" date="2020-09" db="EMBL/GenBank/DDBJ databases">
        <authorList>
            <person name="Sun Q."/>
            <person name="Zhou Y."/>
        </authorList>
    </citation>
    <scope>NUCLEOTIDE SEQUENCE</scope>
    <source>
        <strain evidence="3">CGMCC 4.3508</strain>
    </source>
</reference>
<gene>
    <name evidence="3" type="ORF">GCM10011588_06950</name>
</gene>
<keyword evidence="2" id="KW-1133">Transmembrane helix</keyword>
<organism evidence="3 4">
    <name type="scientific">Nocardia jinanensis</name>
    <dbReference type="NCBI Taxonomy" id="382504"/>
    <lineage>
        <taxon>Bacteria</taxon>
        <taxon>Bacillati</taxon>
        <taxon>Actinomycetota</taxon>
        <taxon>Actinomycetes</taxon>
        <taxon>Mycobacteriales</taxon>
        <taxon>Nocardiaceae</taxon>
        <taxon>Nocardia</taxon>
    </lineage>
</organism>
<feature type="compositionally biased region" description="Low complexity" evidence="1">
    <location>
        <begin position="147"/>
        <end position="156"/>
    </location>
</feature>
<protein>
    <submittedName>
        <fullName evidence="3">Uncharacterized protein</fullName>
    </submittedName>
</protein>
<evidence type="ECO:0000313" key="4">
    <source>
        <dbReference type="Proteomes" id="UP000638263"/>
    </source>
</evidence>
<sequence>MNTAISVTGTDTREDVSARVRPGPVPPGAAGTAASDEGGLPGPDTWPDRPSRPCGTATYRDGTGGYRPIARPPAPVVRRGPAVRPLSRPPEPGELVERARAGYAATALTAVISATVVVAFLALAHLRAPDPAPQPIPSGIPGPVVPGPGTDAPGSR</sequence>
<feature type="transmembrane region" description="Helical" evidence="2">
    <location>
        <begin position="101"/>
        <end position="124"/>
    </location>
</feature>
<dbReference type="EMBL" id="BMMH01000001">
    <property type="protein sequence ID" value="GGK95255.1"/>
    <property type="molecule type" value="Genomic_DNA"/>
</dbReference>
<name>A0A917VM70_9NOCA</name>
<proteinExistence type="predicted"/>